<dbReference type="PANTHER" id="PTHR45703">
    <property type="entry name" value="DYNEIN HEAVY CHAIN"/>
    <property type="match status" value="1"/>
</dbReference>
<comment type="subcellular location">
    <subcellularLocation>
        <location evidence="1">Cytoplasm</location>
        <location evidence="1">Cytoskeleton</location>
        <location evidence="1">Flagellum axoneme</location>
    </subcellularLocation>
</comment>
<keyword evidence="7" id="KW-0067">ATP-binding</keyword>
<dbReference type="GO" id="GO:0051959">
    <property type="term" value="F:dynein light intermediate chain binding"/>
    <property type="evidence" value="ECO:0007669"/>
    <property type="project" value="InterPro"/>
</dbReference>
<dbReference type="Pfam" id="PF12777">
    <property type="entry name" value="MT"/>
    <property type="match status" value="1"/>
</dbReference>
<dbReference type="Gene3D" id="3.40.50.300">
    <property type="entry name" value="P-loop containing nucleotide triphosphate hydrolases"/>
    <property type="match status" value="1"/>
</dbReference>
<dbReference type="GO" id="GO:0030286">
    <property type="term" value="C:dynein complex"/>
    <property type="evidence" value="ECO:0007669"/>
    <property type="project" value="UniProtKB-KW"/>
</dbReference>
<evidence type="ECO:0000256" key="3">
    <source>
        <dbReference type="ARBA" id="ARBA00022701"/>
    </source>
</evidence>
<evidence type="ECO:0000256" key="13">
    <source>
        <dbReference type="ARBA" id="ARBA00023212"/>
    </source>
</evidence>
<dbReference type="PANTHER" id="PTHR45703:SF32">
    <property type="entry name" value="DYNEINS HEAVY CHAIN"/>
    <property type="match status" value="1"/>
</dbReference>
<name>A0A061RL02_9CHLO</name>
<dbReference type="InterPro" id="IPR024743">
    <property type="entry name" value="Dynein_HC_stalk"/>
</dbReference>
<evidence type="ECO:0000256" key="7">
    <source>
        <dbReference type="ARBA" id="ARBA00022840"/>
    </source>
</evidence>
<keyword evidence="12" id="KW-0505">Motor protein</keyword>
<dbReference type="EMBL" id="GBEZ01014639">
    <property type="protein sequence ID" value="JAC71449.1"/>
    <property type="molecule type" value="Transcribed_RNA"/>
</dbReference>
<evidence type="ECO:0000256" key="9">
    <source>
        <dbReference type="ARBA" id="ARBA00023017"/>
    </source>
</evidence>
<evidence type="ECO:0000256" key="12">
    <source>
        <dbReference type="ARBA" id="ARBA00023175"/>
    </source>
</evidence>
<dbReference type="InterPro" id="IPR035706">
    <property type="entry name" value="AAA_9"/>
</dbReference>
<organism evidence="19">
    <name type="scientific">Tetraselmis sp. GSL018</name>
    <dbReference type="NCBI Taxonomy" id="582737"/>
    <lineage>
        <taxon>Eukaryota</taxon>
        <taxon>Viridiplantae</taxon>
        <taxon>Chlorophyta</taxon>
        <taxon>core chlorophytes</taxon>
        <taxon>Chlorodendrophyceae</taxon>
        <taxon>Chlorodendrales</taxon>
        <taxon>Chlorodendraceae</taxon>
        <taxon>Tetraselmis</taxon>
    </lineage>
</organism>
<dbReference type="GO" id="GO:0007018">
    <property type="term" value="P:microtubule-based movement"/>
    <property type="evidence" value="ECO:0007669"/>
    <property type="project" value="InterPro"/>
</dbReference>
<dbReference type="FunFam" id="1.20.920.20:FF:000001">
    <property type="entry name" value="dynein heavy chain 2, axonemal"/>
    <property type="match status" value="1"/>
</dbReference>
<keyword evidence="2" id="KW-0963">Cytoplasm</keyword>
<evidence type="ECO:0000259" key="18">
    <source>
        <dbReference type="Pfam" id="PF12781"/>
    </source>
</evidence>
<evidence type="ECO:0000256" key="6">
    <source>
        <dbReference type="ARBA" id="ARBA00022794"/>
    </source>
</evidence>
<keyword evidence="11" id="KW-0969">Cilium</keyword>
<evidence type="ECO:0000256" key="8">
    <source>
        <dbReference type="ARBA" id="ARBA00022846"/>
    </source>
</evidence>
<gene>
    <name evidence="19" type="ORF">TSPGSL018_1885</name>
</gene>
<dbReference type="SUPFAM" id="SSF90257">
    <property type="entry name" value="Myosin rod fragments"/>
    <property type="match status" value="1"/>
</dbReference>
<proteinExistence type="predicted"/>
<keyword evidence="10 15" id="KW-0175">Coiled coil</keyword>
<evidence type="ECO:0000313" key="19">
    <source>
        <dbReference type="EMBL" id="JAC71449.1"/>
    </source>
</evidence>
<keyword evidence="4" id="KW-0677">Repeat</keyword>
<dbReference type="Pfam" id="PF12781">
    <property type="entry name" value="AAA_9"/>
    <property type="match status" value="1"/>
</dbReference>
<feature type="compositionally biased region" description="Low complexity" evidence="16">
    <location>
        <begin position="9"/>
        <end position="29"/>
    </location>
</feature>
<feature type="domain" description="Dynein heavy chain ATP-binding dynein motor region" evidence="18">
    <location>
        <begin position="390"/>
        <end position="531"/>
    </location>
</feature>
<dbReference type="GO" id="GO:0005524">
    <property type="term" value="F:ATP binding"/>
    <property type="evidence" value="ECO:0007669"/>
    <property type="project" value="UniProtKB-KW"/>
</dbReference>
<evidence type="ECO:0000256" key="16">
    <source>
        <dbReference type="SAM" id="MobiDB-lite"/>
    </source>
</evidence>
<feature type="domain" description="Dynein heavy chain coiled coil stalk" evidence="17">
    <location>
        <begin position="31"/>
        <end position="365"/>
    </location>
</feature>
<keyword evidence="6" id="KW-0970">Cilium biogenesis/degradation</keyword>
<evidence type="ECO:0000256" key="5">
    <source>
        <dbReference type="ARBA" id="ARBA00022741"/>
    </source>
</evidence>
<evidence type="ECO:0000256" key="15">
    <source>
        <dbReference type="SAM" id="Coils"/>
    </source>
</evidence>
<evidence type="ECO:0000256" key="14">
    <source>
        <dbReference type="ARBA" id="ARBA00023273"/>
    </source>
</evidence>
<keyword evidence="3" id="KW-0493">Microtubule</keyword>
<evidence type="ECO:0000256" key="4">
    <source>
        <dbReference type="ARBA" id="ARBA00022737"/>
    </source>
</evidence>
<evidence type="ECO:0000256" key="1">
    <source>
        <dbReference type="ARBA" id="ARBA00004611"/>
    </source>
</evidence>
<evidence type="ECO:0000256" key="10">
    <source>
        <dbReference type="ARBA" id="ARBA00023054"/>
    </source>
</evidence>
<keyword evidence="14" id="KW-0966">Cell projection</keyword>
<evidence type="ECO:0000256" key="2">
    <source>
        <dbReference type="ARBA" id="ARBA00022490"/>
    </source>
</evidence>
<feature type="coiled-coil region" evidence="15">
    <location>
        <begin position="245"/>
        <end position="314"/>
    </location>
</feature>
<keyword evidence="13" id="KW-0206">Cytoskeleton</keyword>
<keyword evidence="5" id="KW-0547">Nucleotide-binding</keyword>
<dbReference type="AlphaFoldDB" id="A0A061RL02"/>
<keyword evidence="8 19" id="KW-0282">Flagellum</keyword>
<sequence length="535" mass="59876">MSPRRTTWRPSAATRPSSRRSGASSATRPSKLKGGLEKLEETKVQVSEMSKVAEEKKVVVAEAKRNCEELLVEIVQDKRVADDQEKQVNAEANKIAKEAEEADAIAKECQEGLDKAMPALQAAEAALNVLTKKDMSELKAYAKPPALVELTLQGVMTVLKRPTTWDECKRQLGDPSFMSKLLEFDKDRLDDSLLKKIGKYTNNPDFQPDTVAKVSGAAKGLCLWVRAMETYGYVAKEVAPKRAKLKAAQDTLAKKKAALKTAQDQLDEVLAKVQALRDKYDESTSNKKQLEDELEDLEGKLVRAEKLVTGLSGERERWESSISQFEREISMLPGDVVVAAAFMAYAGPFPSEYREELIRDTWLPQVRELQIPASEVFDFALFLANPSDVRDWNIQGLPADSFSTENGVMVTRSPRWPLMIDPQGQANKWVKNMEESNQLKVLNLNMPDLIRSVENAITFGNPVLLQDVLETIDPTLEPLLAKAFIKRGNQTLVKLGDKEVDFNFDFRLYITTKLGNPHYTPEISTKVALVSSTRW</sequence>
<feature type="region of interest" description="Disordered" evidence="16">
    <location>
        <begin position="1"/>
        <end position="39"/>
    </location>
</feature>
<dbReference type="InterPro" id="IPR027417">
    <property type="entry name" value="P-loop_NTPase"/>
</dbReference>
<evidence type="ECO:0000259" key="17">
    <source>
        <dbReference type="Pfam" id="PF12777"/>
    </source>
</evidence>
<keyword evidence="9" id="KW-0243">Dynein</keyword>
<protein>
    <submittedName>
        <fullName evidence="19">Flagellar inner arm dynein 1 heavy chain beta</fullName>
    </submittedName>
</protein>
<dbReference type="Gene3D" id="1.20.920.20">
    <property type="match status" value="1"/>
</dbReference>
<dbReference type="GO" id="GO:0030030">
    <property type="term" value="P:cell projection organization"/>
    <property type="evidence" value="ECO:0007669"/>
    <property type="project" value="UniProtKB-KW"/>
</dbReference>
<dbReference type="GO" id="GO:0005874">
    <property type="term" value="C:microtubule"/>
    <property type="evidence" value="ECO:0007669"/>
    <property type="project" value="UniProtKB-KW"/>
</dbReference>
<accession>A0A061RL02</accession>
<reference evidence="19" key="1">
    <citation type="submission" date="2014-05" db="EMBL/GenBank/DDBJ databases">
        <title>The transcriptome of the halophilic microalga Tetraselmis sp. GSL018 isolated from the Great Salt Lake, Utah.</title>
        <authorList>
            <person name="Jinkerson R.E."/>
            <person name="D'Adamo S."/>
            <person name="Posewitz M.C."/>
        </authorList>
    </citation>
    <scope>NUCLEOTIDE SEQUENCE</scope>
    <source>
        <strain evidence="19">GSL018</strain>
    </source>
</reference>
<dbReference type="GO" id="GO:0045505">
    <property type="term" value="F:dynein intermediate chain binding"/>
    <property type="evidence" value="ECO:0007669"/>
    <property type="project" value="InterPro"/>
</dbReference>
<dbReference type="FunFam" id="3.40.50.300:FF:000049">
    <property type="entry name" value="Dynein, axonemal, heavy chain 5"/>
    <property type="match status" value="1"/>
</dbReference>
<evidence type="ECO:0000256" key="11">
    <source>
        <dbReference type="ARBA" id="ARBA00023069"/>
    </source>
</evidence>
<dbReference type="InterPro" id="IPR026983">
    <property type="entry name" value="DHC"/>
</dbReference>